<dbReference type="GO" id="GO:0048511">
    <property type="term" value="P:rhythmic process"/>
    <property type="evidence" value="ECO:0007669"/>
    <property type="project" value="InterPro"/>
</dbReference>
<dbReference type="PANTHER" id="PTHR41709">
    <property type="entry name" value="KAIB-LIKE PROTEIN 1"/>
    <property type="match status" value="1"/>
</dbReference>
<gene>
    <name evidence="2" type="primary">kaiB</name>
    <name evidence="2" type="ORF">Cabys_541</name>
    <name evidence="3" type="ORF">Calab_1798</name>
</gene>
<organism evidence="3 4">
    <name type="scientific">Caldithrix abyssi DSM 13497</name>
    <dbReference type="NCBI Taxonomy" id="880073"/>
    <lineage>
        <taxon>Bacteria</taxon>
        <taxon>Pseudomonadati</taxon>
        <taxon>Calditrichota</taxon>
        <taxon>Calditrichia</taxon>
        <taxon>Calditrichales</taxon>
        <taxon>Calditrichaceae</taxon>
        <taxon>Caldithrix</taxon>
    </lineage>
</organism>
<dbReference type="PANTHER" id="PTHR41709:SF2">
    <property type="entry name" value="CIRCADIAN CLOCK PROTEIN KAIB2"/>
    <property type="match status" value="1"/>
</dbReference>
<reference evidence="3 4" key="1">
    <citation type="submission" date="2011-09" db="EMBL/GenBank/DDBJ databases">
        <title>The permanent draft genome of Caldithrix abyssi DSM 13497.</title>
        <authorList>
            <consortium name="US DOE Joint Genome Institute (JGI-PGF)"/>
            <person name="Lucas S."/>
            <person name="Han J."/>
            <person name="Lapidus A."/>
            <person name="Bruce D."/>
            <person name="Goodwin L."/>
            <person name="Pitluck S."/>
            <person name="Peters L."/>
            <person name="Kyrpides N."/>
            <person name="Mavromatis K."/>
            <person name="Ivanova N."/>
            <person name="Mikhailova N."/>
            <person name="Chertkov O."/>
            <person name="Detter J.C."/>
            <person name="Tapia R."/>
            <person name="Han C."/>
            <person name="Land M."/>
            <person name="Hauser L."/>
            <person name="Markowitz V."/>
            <person name="Cheng J.-F."/>
            <person name="Hugenholtz P."/>
            <person name="Woyke T."/>
            <person name="Wu D."/>
            <person name="Spring S."/>
            <person name="Brambilla E."/>
            <person name="Klenk H.-P."/>
            <person name="Eisen J.A."/>
        </authorList>
    </citation>
    <scope>NUCLEOTIDE SEQUENCE [LARGE SCALE GENOMIC DNA]</scope>
    <source>
        <strain evidence="3 4">DSM 13497</strain>
    </source>
</reference>
<dbReference type="OrthoDB" id="5458519at2"/>
<dbReference type="EMBL" id="CP018099">
    <property type="protein sequence ID" value="APF17292.1"/>
    <property type="molecule type" value="Genomic_DNA"/>
</dbReference>
<dbReference type="InterPro" id="IPR011649">
    <property type="entry name" value="KaiB_domain"/>
</dbReference>
<dbReference type="InParanoid" id="H1XSY5"/>
<dbReference type="Pfam" id="PF07689">
    <property type="entry name" value="KaiB"/>
    <property type="match status" value="1"/>
</dbReference>
<dbReference type="Proteomes" id="UP000183868">
    <property type="component" value="Chromosome"/>
</dbReference>
<sequence>MEKIILKVFINSSSAEQRAMVQNLGEILKQEYEDNFHLTVYDIQQDKKEARHYGILAIPTIVRIKPQPERRFIGNISSREEVISLIQSN</sequence>
<dbReference type="Proteomes" id="UP000004671">
    <property type="component" value="Chromosome"/>
</dbReference>
<dbReference type="InterPro" id="IPR036249">
    <property type="entry name" value="Thioredoxin-like_sf"/>
</dbReference>
<dbReference type="SMART" id="SM01248">
    <property type="entry name" value="KaiB"/>
    <property type="match status" value="1"/>
</dbReference>
<protein>
    <submittedName>
        <fullName evidence="2">Circadian clock protein KaiB</fullName>
    </submittedName>
    <submittedName>
        <fullName evidence="3">KaiB domain protein</fullName>
    </submittedName>
</protein>
<feature type="domain" description="KaiB" evidence="1">
    <location>
        <begin position="7"/>
        <end position="88"/>
    </location>
</feature>
<dbReference type="AlphaFoldDB" id="H1XSY5"/>
<keyword evidence="4" id="KW-1185">Reference proteome</keyword>
<evidence type="ECO:0000313" key="3">
    <source>
        <dbReference type="EMBL" id="EHO41414.1"/>
    </source>
</evidence>
<evidence type="ECO:0000313" key="5">
    <source>
        <dbReference type="Proteomes" id="UP000183868"/>
    </source>
</evidence>
<dbReference type="Gene3D" id="3.40.30.10">
    <property type="entry name" value="Glutaredoxin"/>
    <property type="match status" value="1"/>
</dbReference>
<dbReference type="EMBL" id="CM001402">
    <property type="protein sequence ID" value="EHO41414.1"/>
    <property type="molecule type" value="Genomic_DNA"/>
</dbReference>
<dbReference type="SUPFAM" id="SSF52833">
    <property type="entry name" value="Thioredoxin-like"/>
    <property type="match status" value="1"/>
</dbReference>
<proteinExistence type="predicted"/>
<dbReference type="RefSeq" id="WP_006928540.1">
    <property type="nucleotide sequence ID" value="NZ_CM001402.1"/>
</dbReference>
<dbReference type="STRING" id="880073.Cabys_541"/>
<evidence type="ECO:0000259" key="1">
    <source>
        <dbReference type="SMART" id="SM01248"/>
    </source>
</evidence>
<dbReference type="HOGENOM" id="CLU_144073_2_0_0"/>
<evidence type="ECO:0000313" key="2">
    <source>
        <dbReference type="EMBL" id="APF17292.1"/>
    </source>
</evidence>
<reference evidence="2 5" key="2">
    <citation type="submission" date="2016-11" db="EMBL/GenBank/DDBJ databases">
        <title>Genomic analysis of Caldithrix abyssi and proposal of a novel bacterial phylum Caldithrichaeota.</title>
        <authorList>
            <person name="Kublanov I."/>
            <person name="Sigalova O."/>
            <person name="Gavrilov S."/>
            <person name="Lebedinsky A."/>
            <person name="Ivanova N."/>
            <person name="Daum C."/>
            <person name="Reddy T."/>
            <person name="Klenk H.P."/>
            <person name="Goker M."/>
            <person name="Reva O."/>
            <person name="Miroshnichenko M."/>
            <person name="Kyprides N."/>
            <person name="Woyke T."/>
            <person name="Gelfand M."/>
        </authorList>
    </citation>
    <scope>NUCLEOTIDE SEQUENCE [LARGE SCALE GENOMIC DNA]</scope>
    <source>
        <strain evidence="2 5">LF13</strain>
    </source>
</reference>
<accession>H1XSY5</accession>
<evidence type="ECO:0000313" key="4">
    <source>
        <dbReference type="Proteomes" id="UP000004671"/>
    </source>
</evidence>
<name>H1XSY5_CALAY</name>
<dbReference type="PaxDb" id="880073-Calab_1798"/>
<dbReference type="KEGG" id="caby:Cabys_541"/>
<dbReference type="InterPro" id="IPR039022">
    <property type="entry name" value="KaiB-like"/>
</dbReference>